<dbReference type="STRING" id="37992.A0A4Z0YKB9"/>
<reference evidence="4 5" key="1">
    <citation type="submission" date="2019-03" db="EMBL/GenBank/DDBJ databases">
        <title>Draft genome sequence of Xylaria hypoxylon DSM 108379, a ubiquitous saprotrophic-parasitic fungi on hardwood.</title>
        <authorList>
            <person name="Buettner E."/>
            <person name="Leonhardt S."/>
            <person name="Gebauer A.M."/>
            <person name="Liers C."/>
            <person name="Hofrichter M."/>
            <person name="Kellner H."/>
        </authorList>
    </citation>
    <scope>NUCLEOTIDE SEQUENCE [LARGE SCALE GENOMIC DNA]</scope>
    <source>
        <strain evidence="4 5">DSM 108379</strain>
    </source>
</reference>
<gene>
    <name evidence="4" type="ORF">E0Z10_g4786</name>
</gene>
<dbReference type="EMBL" id="SKBN01000078">
    <property type="protein sequence ID" value="TGJ83997.1"/>
    <property type="molecule type" value="Genomic_DNA"/>
</dbReference>
<evidence type="ECO:0000256" key="2">
    <source>
        <dbReference type="SAM" id="MobiDB-lite"/>
    </source>
</evidence>
<evidence type="ECO:0000313" key="4">
    <source>
        <dbReference type="EMBL" id="TGJ83997.1"/>
    </source>
</evidence>
<feature type="compositionally biased region" description="Basic and acidic residues" evidence="2">
    <location>
        <begin position="284"/>
        <end position="309"/>
    </location>
</feature>
<feature type="compositionally biased region" description="Basic residues" evidence="2">
    <location>
        <begin position="1"/>
        <end position="11"/>
    </location>
</feature>
<dbReference type="SUPFAM" id="SSF143437">
    <property type="entry name" value="THUMP domain-like"/>
    <property type="match status" value="1"/>
</dbReference>
<feature type="region of interest" description="Disordered" evidence="2">
    <location>
        <begin position="1"/>
        <end position="38"/>
    </location>
</feature>
<dbReference type="FunFam" id="3.30.2300.10:FF:000001">
    <property type="entry name" value="THUMP domain-containing protein 1"/>
    <property type="match status" value="1"/>
</dbReference>
<dbReference type="PANTHER" id="PTHR13452">
    <property type="entry name" value="THUMP DOMAIN CONTAINING PROTEIN 1-RELATED"/>
    <property type="match status" value="1"/>
</dbReference>
<dbReference type="Proteomes" id="UP000297716">
    <property type="component" value="Unassembled WGS sequence"/>
</dbReference>
<evidence type="ECO:0000313" key="5">
    <source>
        <dbReference type="Proteomes" id="UP000297716"/>
    </source>
</evidence>
<comment type="caution">
    <text evidence="4">The sequence shown here is derived from an EMBL/GenBank/DDBJ whole genome shotgun (WGS) entry which is preliminary data.</text>
</comment>
<protein>
    <recommendedName>
        <fullName evidence="3">THUMP domain-containing protein</fullName>
    </recommendedName>
</protein>
<organism evidence="4 5">
    <name type="scientific">Xylaria hypoxylon</name>
    <dbReference type="NCBI Taxonomy" id="37992"/>
    <lineage>
        <taxon>Eukaryota</taxon>
        <taxon>Fungi</taxon>
        <taxon>Dikarya</taxon>
        <taxon>Ascomycota</taxon>
        <taxon>Pezizomycotina</taxon>
        <taxon>Sordariomycetes</taxon>
        <taxon>Xylariomycetidae</taxon>
        <taxon>Xylariales</taxon>
        <taxon>Xylariaceae</taxon>
        <taxon>Xylaria</taxon>
    </lineage>
</organism>
<sequence>METNGKGKRKHDASGADGSGWKRSKGGNQGKWMTPSHKTKLAAVRGRSLEVGDMGFWVTCQRQKEMRAADEILSICEEYGQKLFGINSDAADEAAEDEEPEDIETAIEKEIAAMRPANKPKDAPFDLLKMNVDCVLFMRTRAPVDPLVLVREICNDAAVAKDKSLWRSRFINKLTPITLTGKATEKGLEDVAMKVLSDHFRLADAETEEKDDSEGNACSYAIRPTIRAHTTLKRGDVIEKVADMISKRHKVDLNNPDKVIVVEIFQTFLGMSVVAASKSTADSEGPKEPTEGEDSKPEGEEEGKSQHTA</sequence>
<dbReference type="PROSITE" id="PS51165">
    <property type="entry name" value="THUMP"/>
    <property type="match status" value="1"/>
</dbReference>
<keyword evidence="5" id="KW-1185">Reference proteome</keyword>
<feature type="domain" description="THUMP" evidence="3">
    <location>
        <begin position="159"/>
        <end position="275"/>
    </location>
</feature>
<feature type="region of interest" description="Disordered" evidence="2">
    <location>
        <begin position="276"/>
        <end position="309"/>
    </location>
</feature>
<dbReference type="AlphaFoldDB" id="A0A4Z0YKB9"/>
<dbReference type="GO" id="GO:0003723">
    <property type="term" value="F:RNA binding"/>
    <property type="evidence" value="ECO:0007669"/>
    <property type="project" value="UniProtKB-UniRule"/>
</dbReference>
<dbReference type="GO" id="GO:0006400">
    <property type="term" value="P:tRNA modification"/>
    <property type="evidence" value="ECO:0007669"/>
    <property type="project" value="InterPro"/>
</dbReference>
<dbReference type="Pfam" id="PF02926">
    <property type="entry name" value="THUMP"/>
    <property type="match status" value="1"/>
</dbReference>
<keyword evidence="1" id="KW-0694">RNA-binding</keyword>
<name>A0A4Z0YKB9_9PEZI</name>
<dbReference type="InterPro" id="IPR040183">
    <property type="entry name" value="THUMPD1-like"/>
</dbReference>
<evidence type="ECO:0000256" key="1">
    <source>
        <dbReference type="PROSITE-ProRule" id="PRU00529"/>
    </source>
</evidence>
<evidence type="ECO:0000259" key="3">
    <source>
        <dbReference type="PROSITE" id="PS51165"/>
    </source>
</evidence>
<dbReference type="Gene3D" id="3.30.2300.10">
    <property type="entry name" value="THUMP superfamily"/>
    <property type="match status" value="1"/>
</dbReference>
<dbReference type="InterPro" id="IPR004114">
    <property type="entry name" value="THUMP_dom"/>
</dbReference>
<dbReference type="CDD" id="cd11717">
    <property type="entry name" value="THUMP_THUMPD1_like"/>
    <property type="match status" value="1"/>
</dbReference>
<proteinExistence type="predicted"/>
<dbReference type="OrthoDB" id="367221at2759"/>
<dbReference type="PANTHER" id="PTHR13452:SF10">
    <property type="entry name" value="THUMP DOMAIN-CONTAINING PROTEIN 1"/>
    <property type="match status" value="1"/>
</dbReference>
<accession>A0A4Z0YKB9</accession>